<dbReference type="Pfam" id="PF12937">
    <property type="entry name" value="F-box-like"/>
    <property type="match status" value="1"/>
</dbReference>
<dbReference type="AlphaFoldDB" id="A0A139AMY3"/>
<dbReference type="InterPro" id="IPR001810">
    <property type="entry name" value="F-box_dom"/>
</dbReference>
<evidence type="ECO:0000313" key="3">
    <source>
        <dbReference type="Proteomes" id="UP000070544"/>
    </source>
</evidence>
<evidence type="ECO:0000313" key="2">
    <source>
        <dbReference type="EMBL" id="KXS18121.1"/>
    </source>
</evidence>
<organism evidence="2 3">
    <name type="scientific">Gonapodya prolifera (strain JEL478)</name>
    <name type="common">Monoblepharis prolifera</name>
    <dbReference type="NCBI Taxonomy" id="1344416"/>
    <lineage>
        <taxon>Eukaryota</taxon>
        <taxon>Fungi</taxon>
        <taxon>Fungi incertae sedis</taxon>
        <taxon>Chytridiomycota</taxon>
        <taxon>Chytridiomycota incertae sedis</taxon>
        <taxon>Monoblepharidomycetes</taxon>
        <taxon>Monoblepharidales</taxon>
        <taxon>Gonapodyaceae</taxon>
        <taxon>Gonapodya</taxon>
    </lineage>
</organism>
<gene>
    <name evidence="2" type="ORF">M427DRAFT_222450</name>
</gene>
<sequence>MNGDSPLTALPHELRIRILTFLRLPDLWHVAACSRWWRGFVPSIPYLWVEVDFFEAQWKSSRLWGSRSTDFDTTRTISRAELNEKRRALVGLKMGLSAPTSAVPSASLRPPGIGDAAEFPALESAGVQDGRVLLTRTRVNLAKVGDRLVTALFSTPESTTATNDTSSLPPFALHQAVLEKVLSVGLGSTRVSRRSVLAVLKGCPNLRQLNLLGAECKLTNEDIAAFRGRVVFGRDSPNIPIPRTLVLVGLVGALMLDVRPPDSLARGITSSSDLPHLVVGSATMWPDPQPWLRLQATDSVSTTQERHVNKDISWGNLDVPDDSTGFIRPVCHTCIGVTPRLTVKSLTDRCKCPICARVIHTCFRPSRRREEVEPLKIPGRGITLPRLSTGASVPADGSFVSECRGVDCAGCGRVGICAGCSSALTHAAMVLSNESPEDNFESPKWSVEYATWLLETVEASRLLGRFCDGFQCGKWFCRSCLNYLSKFRKARMCEQCYSRSTPGFVDNFADDDDY</sequence>
<dbReference type="EMBL" id="KQ965743">
    <property type="protein sequence ID" value="KXS18121.1"/>
    <property type="molecule type" value="Genomic_DNA"/>
</dbReference>
<dbReference type="SUPFAM" id="SSF81383">
    <property type="entry name" value="F-box domain"/>
    <property type="match status" value="1"/>
</dbReference>
<feature type="domain" description="F-box" evidence="1">
    <location>
        <begin position="4"/>
        <end position="51"/>
    </location>
</feature>
<evidence type="ECO:0000259" key="1">
    <source>
        <dbReference type="PROSITE" id="PS50181"/>
    </source>
</evidence>
<dbReference type="InterPro" id="IPR036047">
    <property type="entry name" value="F-box-like_dom_sf"/>
</dbReference>
<dbReference type="Proteomes" id="UP000070544">
    <property type="component" value="Unassembled WGS sequence"/>
</dbReference>
<protein>
    <recommendedName>
        <fullName evidence="1">F-box domain-containing protein</fullName>
    </recommendedName>
</protein>
<proteinExistence type="predicted"/>
<dbReference type="PROSITE" id="PS50181">
    <property type="entry name" value="FBOX"/>
    <property type="match status" value="1"/>
</dbReference>
<keyword evidence="3" id="KW-1185">Reference proteome</keyword>
<accession>A0A139AMY3</accession>
<name>A0A139AMY3_GONPJ</name>
<reference evidence="2 3" key="1">
    <citation type="journal article" date="2015" name="Genome Biol. Evol.">
        <title>Phylogenomic analyses indicate that early fungi evolved digesting cell walls of algal ancestors of land plants.</title>
        <authorList>
            <person name="Chang Y."/>
            <person name="Wang S."/>
            <person name="Sekimoto S."/>
            <person name="Aerts A.L."/>
            <person name="Choi C."/>
            <person name="Clum A."/>
            <person name="LaButti K.M."/>
            <person name="Lindquist E.A."/>
            <person name="Yee Ngan C."/>
            <person name="Ohm R.A."/>
            <person name="Salamov A.A."/>
            <person name="Grigoriev I.V."/>
            <person name="Spatafora J.W."/>
            <person name="Berbee M.L."/>
        </authorList>
    </citation>
    <scope>NUCLEOTIDE SEQUENCE [LARGE SCALE GENOMIC DNA]</scope>
    <source>
        <strain evidence="2 3">JEL478</strain>
    </source>
</reference>